<name>A0A7W3N243_9ACTN</name>
<evidence type="ECO:0000259" key="12">
    <source>
        <dbReference type="PROSITE" id="PS50885"/>
    </source>
</evidence>
<keyword evidence="14" id="KW-1185">Reference proteome</keyword>
<comment type="catalytic activity">
    <reaction evidence="1">
        <text>ATP + protein L-histidine = ADP + protein N-phospho-L-histidine.</text>
        <dbReference type="EC" id="2.7.13.3"/>
    </reaction>
</comment>
<keyword evidence="4" id="KW-0597">Phosphoprotein</keyword>
<dbReference type="InterPro" id="IPR003594">
    <property type="entry name" value="HATPase_dom"/>
</dbReference>
<feature type="domain" description="Histidine kinase" evidence="11">
    <location>
        <begin position="241"/>
        <end position="449"/>
    </location>
</feature>
<dbReference type="Pfam" id="PF00512">
    <property type="entry name" value="HisKA"/>
    <property type="match status" value="1"/>
</dbReference>
<dbReference type="Gene3D" id="6.10.340.10">
    <property type="match status" value="1"/>
</dbReference>
<evidence type="ECO:0000256" key="5">
    <source>
        <dbReference type="ARBA" id="ARBA00022679"/>
    </source>
</evidence>
<evidence type="ECO:0000256" key="1">
    <source>
        <dbReference type="ARBA" id="ARBA00000085"/>
    </source>
</evidence>
<dbReference type="Proteomes" id="UP000539313">
    <property type="component" value="Unassembled WGS sequence"/>
</dbReference>
<dbReference type="RefSeq" id="WP_182707126.1">
    <property type="nucleotide sequence ID" value="NZ_JACJII010000001.1"/>
</dbReference>
<evidence type="ECO:0000313" key="14">
    <source>
        <dbReference type="Proteomes" id="UP000539313"/>
    </source>
</evidence>
<dbReference type="SMART" id="SM00387">
    <property type="entry name" value="HATPase_c"/>
    <property type="match status" value="1"/>
</dbReference>
<proteinExistence type="predicted"/>
<evidence type="ECO:0000256" key="4">
    <source>
        <dbReference type="ARBA" id="ARBA00022553"/>
    </source>
</evidence>
<dbReference type="InterPro" id="IPR036890">
    <property type="entry name" value="HATPase_C_sf"/>
</dbReference>
<evidence type="ECO:0000256" key="2">
    <source>
        <dbReference type="ARBA" id="ARBA00004236"/>
    </source>
</evidence>
<dbReference type="GO" id="GO:0000155">
    <property type="term" value="F:phosphorelay sensor kinase activity"/>
    <property type="evidence" value="ECO:0007669"/>
    <property type="project" value="InterPro"/>
</dbReference>
<dbReference type="Pfam" id="PF00672">
    <property type="entry name" value="HAMP"/>
    <property type="match status" value="1"/>
</dbReference>
<protein>
    <recommendedName>
        <fullName evidence="3">histidine kinase</fullName>
        <ecNumber evidence="3">2.7.13.3</ecNumber>
    </recommendedName>
</protein>
<evidence type="ECO:0000256" key="6">
    <source>
        <dbReference type="ARBA" id="ARBA00022692"/>
    </source>
</evidence>
<dbReference type="SUPFAM" id="SSF47384">
    <property type="entry name" value="Homodimeric domain of signal transducing histidine kinase"/>
    <property type="match status" value="1"/>
</dbReference>
<dbReference type="InterPro" id="IPR004358">
    <property type="entry name" value="Sig_transdc_His_kin-like_C"/>
</dbReference>
<dbReference type="InterPro" id="IPR036097">
    <property type="entry name" value="HisK_dim/P_sf"/>
</dbReference>
<evidence type="ECO:0000256" key="8">
    <source>
        <dbReference type="ARBA" id="ARBA00022989"/>
    </source>
</evidence>
<dbReference type="CDD" id="cd00082">
    <property type="entry name" value="HisKA"/>
    <property type="match status" value="1"/>
</dbReference>
<dbReference type="SMART" id="SM00388">
    <property type="entry name" value="HisKA"/>
    <property type="match status" value="1"/>
</dbReference>
<evidence type="ECO:0000259" key="11">
    <source>
        <dbReference type="PROSITE" id="PS50109"/>
    </source>
</evidence>
<dbReference type="FunFam" id="1.10.287.130:FF:000001">
    <property type="entry name" value="Two-component sensor histidine kinase"/>
    <property type="match status" value="1"/>
</dbReference>
<comment type="caution">
    <text evidence="13">The sequence shown here is derived from an EMBL/GenBank/DDBJ whole genome shotgun (WGS) entry which is preliminary data.</text>
</comment>
<dbReference type="PANTHER" id="PTHR45436">
    <property type="entry name" value="SENSOR HISTIDINE KINASE YKOH"/>
    <property type="match status" value="1"/>
</dbReference>
<keyword evidence="9" id="KW-0902">Two-component regulatory system</keyword>
<dbReference type="EC" id="2.7.13.3" evidence="3"/>
<dbReference type="SMART" id="SM00304">
    <property type="entry name" value="HAMP"/>
    <property type="match status" value="1"/>
</dbReference>
<dbReference type="CDD" id="cd00075">
    <property type="entry name" value="HATPase"/>
    <property type="match status" value="1"/>
</dbReference>
<keyword evidence="7 13" id="KW-0418">Kinase</keyword>
<dbReference type="Gene3D" id="1.10.287.130">
    <property type="match status" value="1"/>
</dbReference>
<keyword evidence="6" id="KW-0812">Transmembrane</keyword>
<keyword evidence="5 13" id="KW-0808">Transferase</keyword>
<dbReference type="PROSITE" id="PS50109">
    <property type="entry name" value="HIS_KIN"/>
    <property type="match status" value="1"/>
</dbReference>
<evidence type="ECO:0000313" key="13">
    <source>
        <dbReference type="EMBL" id="MBA9006116.1"/>
    </source>
</evidence>
<accession>A0A7W3N243</accession>
<dbReference type="PROSITE" id="PS50885">
    <property type="entry name" value="HAMP"/>
    <property type="match status" value="1"/>
</dbReference>
<dbReference type="CDD" id="cd06225">
    <property type="entry name" value="HAMP"/>
    <property type="match status" value="1"/>
</dbReference>
<dbReference type="InterPro" id="IPR003661">
    <property type="entry name" value="HisK_dim/P_dom"/>
</dbReference>
<evidence type="ECO:0000256" key="3">
    <source>
        <dbReference type="ARBA" id="ARBA00012438"/>
    </source>
</evidence>
<dbReference type="PANTHER" id="PTHR45436:SF5">
    <property type="entry name" value="SENSOR HISTIDINE KINASE TRCS"/>
    <property type="match status" value="1"/>
</dbReference>
<evidence type="ECO:0000256" key="9">
    <source>
        <dbReference type="ARBA" id="ARBA00023012"/>
    </source>
</evidence>
<dbReference type="SUPFAM" id="SSF55874">
    <property type="entry name" value="ATPase domain of HSP90 chaperone/DNA topoisomerase II/histidine kinase"/>
    <property type="match status" value="1"/>
</dbReference>
<organism evidence="13 14">
    <name type="scientific">Thermomonospora cellulosilytica</name>
    <dbReference type="NCBI Taxonomy" id="1411118"/>
    <lineage>
        <taxon>Bacteria</taxon>
        <taxon>Bacillati</taxon>
        <taxon>Actinomycetota</taxon>
        <taxon>Actinomycetes</taxon>
        <taxon>Streptosporangiales</taxon>
        <taxon>Thermomonosporaceae</taxon>
        <taxon>Thermomonospora</taxon>
    </lineage>
</organism>
<gene>
    <name evidence="13" type="ORF">HNR21_004998</name>
</gene>
<evidence type="ECO:0000256" key="10">
    <source>
        <dbReference type="ARBA" id="ARBA00023136"/>
    </source>
</evidence>
<dbReference type="InterPro" id="IPR050428">
    <property type="entry name" value="TCS_sensor_his_kinase"/>
</dbReference>
<comment type="subcellular location">
    <subcellularLocation>
        <location evidence="2">Cell membrane</location>
    </subcellularLocation>
</comment>
<dbReference type="InterPro" id="IPR005467">
    <property type="entry name" value="His_kinase_dom"/>
</dbReference>
<keyword evidence="8" id="KW-1133">Transmembrane helix</keyword>
<dbReference type="EMBL" id="JACJII010000001">
    <property type="protein sequence ID" value="MBA9006116.1"/>
    <property type="molecule type" value="Genomic_DNA"/>
</dbReference>
<dbReference type="AlphaFoldDB" id="A0A7W3N243"/>
<dbReference type="Gene3D" id="3.30.565.10">
    <property type="entry name" value="Histidine kinase-like ATPase, C-terminal domain"/>
    <property type="match status" value="1"/>
</dbReference>
<dbReference type="SUPFAM" id="SSF158472">
    <property type="entry name" value="HAMP domain-like"/>
    <property type="match status" value="1"/>
</dbReference>
<evidence type="ECO:0000256" key="7">
    <source>
        <dbReference type="ARBA" id="ARBA00022777"/>
    </source>
</evidence>
<dbReference type="InterPro" id="IPR003660">
    <property type="entry name" value="HAMP_dom"/>
</dbReference>
<feature type="domain" description="HAMP" evidence="12">
    <location>
        <begin position="172"/>
        <end position="226"/>
    </location>
</feature>
<dbReference type="GO" id="GO:0005886">
    <property type="term" value="C:plasma membrane"/>
    <property type="evidence" value="ECO:0007669"/>
    <property type="project" value="UniProtKB-SubCell"/>
</dbReference>
<reference evidence="13 14" key="1">
    <citation type="submission" date="2020-08" db="EMBL/GenBank/DDBJ databases">
        <title>Sequencing the genomes of 1000 actinobacteria strains.</title>
        <authorList>
            <person name="Klenk H.-P."/>
        </authorList>
    </citation>
    <scope>NUCLEOTIDE SEQUENCE [LARGE SCALE GENOMIC DNA]</scope>
    <source>
        <strain evidence="13 14">DSM 45823</strain>
    </source>
</reference>
<keyword evidence="10" id="KW-0472">Membrane</keyword>
<sequence length="452" mass="47124">MSLNARLVAGLLAVTGAGLLILGAVSALVLRGYLLDRVDAQLEAARDRAVVRLVRPGLPAEGMAPAPYVVVGVRPDGEIRVHSGTDPDPSPVLDELRRVGPAALARLAASGEPFGLDGARAVARMDRTGAVTVVAAPLDEIDAAVRRLVVTELVTGAVLVAGLAVAGRWLIARGLAPLDRMASTAQAVAAGGDLSARMPVGRPDGEVGRLAVAINVMLDRIAEAFAARARSERRLRDFAADASHELRTPLTTIQGYAELYRHGALEDLPDAMRRIEEAAGRMSRLVGELLELARLDRDAGLRPAPADLAALARDAVADARAVDPDRPVALRAPAELVAEVDEARIRQVLANLLANVRDHTPPGTAAEVRLARRAGGVVLEVEDRGPGMAPQDAARAFDRFHRASRTSGRGSGLGLAIVEAIAVAHGGRAALRSAPGAGTCVRIELPDRPPGG</sequence>
<dbReference type="Pfam" id="PF02518">
    <property type="entry name" value="HATPase_c"/>
    <property type="match status" value="1"/>
</dbReference>
<dbReference type="PRINTS" id="PR00344">
    <property type="entry name" value="BCTRLSENSOR"/>
</dbReference>